<evidence type="ECO:0000313" key="1">
    <source>
        <dbReference type="EMBL" id="SQG89095.1"/>
    </source>
</evidence>
<dbReference type="EMBL" id="LS483412">
    <property type="protein sequence ID" value="SQG89095.1"/>
    <property type="molecule type" value="Genomic_DNA"/>
</dbReference>
<dbReference type="RefSeq" id="WP_027223353.1">
    <property type="nucleotide sequence ID" value="NZ_CAAAIJ010000003.1"/>
</dbReference>
<sequence length="316" mass="36569">MLDKFELFDELPFDIRAEVTRFLSTKDFINLSMTSKSNSPFFSTNQHLKPIYEARKFLHHVVCGNHEVVAKMLNKTPHLMCIRGQVRDLSGRTFTNISGFEYCMWALDKHMWTKMLASLHKTKEEEEIKAVLWTQYQKIKEHGVTYTLHGATKHYMPETINKTEKHFDFEGTIIKELQEYVDNRDDNQWQKGVGGAQRLLPAHVVDEYCSDTGLCGRSLWGLPDFKEQHKSSKEFYSWKSNRLEPWFGPVSTLGEDFAIYNGGGTTRAAVSVTFPRGGTLEDLDAIKVLYEVRTNDFLALENDLKPCKLAENQYKY</sequence>
<gene>
    <name evidence="1" type="ORF">NCTC12272_00261</name>
</gene>
<dbReference type="AlphaFoldDB" id="A0AAX2IRU6"/>
<protein>
    <submittedName>
        <fullName evidence="1">SidC homolog</fullName>
    </submittedName>
</protein>
<accession>A0AAX2IRU6</accession>
<organism evidence="1 2">
    <name type="scientific">Legionella pneumophila subsp. pascullei</name>
    <dbReference type="NCBI Taxonomy" id="91890"/>
    <lineage>
        <taxon>Bacteria</taxon>
        <taxon>Pseudomonadati</taxon>
        <taxon>Pseudomonadota</taxon>
        <taxon>Gammaproteobacteria</taxon>
        <taxon>Legionellales</taxon>
        <taxon>Legionellaceae</taxon>
        <taxon>Legionella</taxon>
    </lineage>
</organism>
<proteinExistence type="predicted"/>
<name>A0AAX2IRU6_LEGPN</name>
<dbReference type="CDD" id="cd09917">
    <property type="entry name" value="F-box_SF"/>
    <property type="match status" value="1"/>
</dbReference>
<evidence type="ECO:0000313" key="2">
    <source>
        <dbReference type="Proteomes" id="UP000249566"/>
    </source>
</evidence>
<dbReference type="Proteomes" id="UP000249566">
    <property type="component" value="Chromosome 1"/>
</dbReference>
<reference evidence="1 2" key="1">
    <citation type="submission" date="2018-06" db="EMBL/GenBank/DDBJ databases">
        <authorList>
            <consortium name="Pathogen Informatics"/>
            <person name="Doyle S."/>
        </authorList>
    </citation>
    <scope>NUCLEOTIDE SEQUENCE [LARGE SCALE GENOMIC DNA]</scope>
    <source>
        <strain evidence="1 2">NCTC12272</strain>
    </source>
</reference>